<keyword evidence="3" id="KW-1185">Reference proteome</keyword>
<dbReference type="STRING" id="880070.Cycma_3969"/>
<name>G0J6I3_CYCMS</name>
<dbReference type="EMBL" id="CP002955">
    <property type="protein sequence ID" value="AEL27678.1"/>
    <property type="molecule type" value="Genomic_DNA"/>
</dbReference>
<organism evidence="2 3">
    <name type="scientific">Cyclobacterium marinum (strain ATCC 25205 / DSM 745 / LMG 13164 / NCIMB 1802)</name>
    <name type="common">Flectobacillus marinus</name>
    <dbReference type="NCBI Taxonomy" id="880070"/>
    <lineage>
        <taxon>Bacteria</taxon>
        <taxon>Pseudomonadati</taxon>
        <taxon>Bacteroidota</taxon>
        <taxon>Cytophagia</taxon>
        <taxon>Cytophagales</taxon>
        <taxon>Cyclobacteriaceae</taxon>
        <taxon>Cyclobacterium</taxon>
    </lineage>
</organism>
<dbReference type="eggNOG" id="ENOG503475S">
    <property type="taxonomic scope" value="Bacteria"/>
</dbReference>
<accession>G0J6I3</accession>
<evidence type="ECO:0000256" key="1">
    <source>
        <dbReference type="SAM" id="Phobius"/>
    </source>
</evidence>
<protein>
    <submittedName>
        <fullName evidence="2">Uncharacterized protein</fullName>
    </submittedName>
</protein>
<dbReference type="AlphaFoldDB" id="G0J6I3"/>
<dbReference type="HOGENOM" id="CLU_873513_0_0_10"/>
<dbReference type="KEGG" id="cmr:Cycma_3969"/>
<sequence>MNITLDIAALASAILYPLVILIVFILFRKEIPLLIKSLTGRLTGLSFAGISLDLAKAEEFSPNWLAQGALDLRQKAQAANVNDSTAGNFRSILETKDDVDYVIVNLGRGKEWLASRLYIMSIIFENRKGIKGIVFLESTKNTRKKYIGWAEPEKVRWALANQFPWFEKAYSEAYGIILDQGAKIINSEGRLGNSYDPNSSGYSITLLENFLKKIQSPPESPPLPEEEIEWVNLPSDPLNPTHTKEHTCWLNGQSLENTLAEVLITENIKPSSQSSEAIDKQVKMALISSQKFIAVVNEEKQFSFLVKREKILEQLLPD</sequence>
<reference evidence="3" key="1">
    <citation type="submission" date="2011-07" db="EMBL/GenBank/DDBJ databases">
        <title>The complete genome of Cyclobacterium marinum DSM 745.</title>
        <authorList>
            <person name="Lucas S."/>
            <person name="Han J."/>
            <person name="Lapidus A."/>
            <person name="Bruce D."/>
            <person name="Goodwin L."/>
            <person name="Pitluck S."/>
            <person name="Peters L."/>
            <person name="Kyrpides N."/>
            <person name="Mavromatis K."/>
            <person name="Ivanova N."/>
            <person name="Ovchinnikova G."/>
            <person name="Chertkov O."/>
            <person name="Detter J.C."/>
            <person name="Tapia R."/>
            <person name="Han C."/>
            <person name="Land M."/>
            <person name="Hauser L."/>
            <person name="Markowitz V."/>
            <person name="Cheng J.-F."/>
            <person name="Hugenholtz P."/>
            <person name="Woyke T."/>
            <person name="Wu D."/>
            <person name="Tindall B."/>
            <person name="Schuetze A."/>
            <person name="Brambilla E."/>
            <person name="Klenk H.-P."/>
            <person name="Eisen J.A."/>
        </authorList>
    </citation>
    <scope>NUCLEOTIDE SEQUENCE [LARGE SCALE GENOMIC DNA]</scope>
    <source>
        <strain evidence="3">ATCC 25205 / DSM 745 / LMG 13164 / NCIMB 1802</strain>
    </source>
</reference>
<keyword evidence="1" id="KW-0472">Membrane</keyword>
<keyword evidence="1" id="KW-0812">Transmembrane</keyword>
<evidence type="ECO:0000313" key="3">
    <source>
        <dbReference type="Proteomes" id="UP000001635"/>
    </source>
</evidence>
<dbReference type="OrthoDB" id="4228525at2"/>
<gene>
    <name evidence="2" type="ordered locus">Cycma_3969</name>
</gene>
<feature type="transmembrane region" description="Helical" evidence="1">
    <location>
        <begin position="6"/>
        <end position="27"/>
    </location>
</feature>
<proteinExistence type="predicted"/>
<keyword evidence="1" id="KW-1133">Transmembrane helix</keyword>
<dbReference type="Proteomes" id="UP000001635">
    <property type="component" value="Chromosome"/>
</dbReference>
<dbReference type="RefSeq" id="WP_014021963.1">
    <property type="nucleotide sequence ID" value="NC_015914.1"/>
</dbReference>
<evidence type="ECO:0000313" key="2">
    <source>
        <dbReference type="EMBL" id="AEL27678.1"/>
    </source>
</evidence>